<dbReference type="Proteomes" id="UP001301350">
    <property type="component" value="Unassembled WGS sequence"/>
</dbReference>
<keyword evidence="2" id="KW-0472">Membrane</keyword>
<name>A0AAV9IYQ6_CYACA</name>
<dbReference type="AlphaFoldDB" id="A0AAV9IYQ6"/>
<accession>A0AAV9IYQ6</accession>
<organism evidence="3 4">
    <name type="scientific">Cyanidium caldarium</name>
    <name type="common">Red alga</name>
    <dbReference type="NCBI Taxonomy" id="2771"/>
    <lineage>
        <taxon>Eukaryota</taxon>
        <taxon>Rhodophyta</taxon>
        <taxon>Bangiophyceae</taxon>
        <taxon>Cyanidiales</taxon>
        <taxon>Cyanidiaceae</taxon>
        <taxon>Cyanidium</taxon>
    </lineage>
</organism>
<evidence type="ECO:0000313" key="3">
    <source>
        <dbReference type="EMBL" id="KAK4537221.1"/>
    </source>
</evidence>
<keyword evidence="2" id="KW-0812">Transmembrane</keyword>
<keyword evidence="2" id="KW-1133">Transmembrane helix</keyword>
<feature type="transmembrane region" description="Helical" evidence="2">
    <location>
        <begin position="136"/>
        <end position="159"/>
    </location>
</feature>
<evidence type="ECO:0000256" key="2">
    <source>
        <dbReference type="SAM" id="Phobius"/>
    </source>
</evidence>
<keyword evidence="4" id="KW-1185">Reference proteome</keyword>
<feature type="region of interest" description="Disordered" evidence="1">
    <location>
        <begin position="51"/>
        <end position="85"/>
    </location>
</feature>
<gene>
    <name evidence="3" type="ORF">CDCA_CDCA11G3246</name>
</gene>
<protein>
    <submittedName>
        <fullName evidence="3">Uncharacterized protein</fullName>
    </submittedName>
</protein>
<dbReference type="EMBL" id="JANCYW010000011">
    <property type="protein sequence ID" value="KAK4537221.1"/>
    <property type="molecule type" value="Genomic_DNA"/>
</dbReference>
<feature type="compositionally biased region" description="Basic and acidic residues" evidence="1">
    <location>
        <begin position="67"/>
        <end position="83"/>
    </location>
</feature>
<sequence length="202" mass="22758">MRDGRWAFLLGAVPSVGLDSSRSHSGRHPVAPCDRDTCRIRLRPPRRGRRRFPRLLRAARDDGDDDGNQKDGDHQKEPSRISDEELFASLRRRARELYEDLPTDSSATTAPVSAPLFSWKALQEALQSGDRGTRQALFVVFSVAVLSALSGLLFTFLYFTGAVHGPSPHGMHEAPTYGRDSYVNPYEMLERESQRLLDRHVQ</sequence>
<evidence type="ECO:0000313" key="4">
    <source>
        <dbReference type="Proteomes" id="UP001301350"/>
    </source>
</evidence>
<feature type="region of interest" description="Disordered" evidence="1">
    <location>
        <begin position="17"/>
        <end position="36"/>
    </location>
</feature>
<comment type="caution">
    <text evidence="3">The sequence shown here is derived from an EMBL/GenBank/DDBJ whole genome shotgun (WGS) entry which is preliminary data.</text>
</comment>
<proteinExistence type="predicted"/>
<reference evidence="3 4" key="1">
    <citation type="submission" date="2022-07" db="EMBL/GenBank/DDBJ databases">
        <title>Genome-wide signatures of adaptation to extreme environments.</title>
        <authorList>
            <person name="Cho C.H."/>
            <person name="Yoon H.S."/>
        </authorList>
    </citation>
    <scope>NUCLEOTIDE SEQUENCE [LARGE SCALE GENOMIC DNA]</scope>
    <source>
        <strain evidence="3 4">DBV 063 E5</strain>
    </source>
</reference>
<evidence type="ECO:0000256" key="1">
    <source>
        <dbReference type="SAM" id="MobiDB-lite"/>
    </source>
</evidence>